<evidence type="ECO:0000313" key="2">
    <source>
        <dbReference type="Proteomes" id="UP001281410"/>
    </source>
</evidence>
<sequence>MARMKKNFITSLFDTKGKSQDTEEGLTKIISDFFSSIFSSSNPSELDILKASKGIKSRMTGIMSEALGSQYSAEEVKDAIFGLSPTKAPGPDGFHAIFFQKAWG</sequence>
<comment type="caution">
    <text evidence="1">The sequence shown here is derived from an EMBL/GenBank/DDBJ whole genome shotgun (WGS) entry which is preliminary data.</text>
</comment>
<gene>
    <name evidence="1" type="ORF">Dsin_008511</name>
</gene>
<dbReference type="Proteomes" id="UP001281410">
    <property type="component" value="Unassembled WGS sequence"/>
</dbReference>
<dbReference type="AlphaFoldDB" id="A0AAE0ANN5"/>
<reference evidence="1" key="1">
    <citation type="journal article" date="2023" name="Plant J.">
        <title>Genome sequences and population genomics provide insights into the demographic history, inbreeding, and mutation load of two 'living fossil' tree species of Dipteronia.</title>
        <authorList>
            <person name="Feng Y."/>
            <person name="Comes H.P."/>
            <person name="Chen J."/>
            <person name="Zhu S."/>
            <person name="Lu R."/>
            <person name="Zhang X."/>
            <person name="Li P."/>
            <person name="Qiu J."/>
            <person name="Olsen K.M."/>
            <person name="Qiu Y."/>
        </authorList>
    </citation>
    <scope>NUCLEOTIDE SEQUENCE</scope>
    <source>
        <strain evidence="1">NBL</strain>
    </source>
</reference>
<name>A0AAE0ANN5_9ROSI</name>
<dbReference type="EMBL" id="JANJYJ010000003">
    <property type="protein sequence ID" value="KAK3221486.1"/>
    <property type="molecule type" value="Genomic_DNA"/>
</dbReference>
<keyword evidence="2" id="KW-1185">Reference proteome</keyword>
<organism evidence="1 2">
    <name type="scientific">Dipteronia sinensis</name>
    <dbReference type="NCBI Taxonomy" id="43782"/>
    <lineage>
        <taxon>Eukaryota</taxon>
        <taxon>Viridiplantae</taxon>
        <taxon>Streptophyta</taxon>
        <taxon>Embryophyta</taxon>
        <taxon>Tracheophyta</taxon>
        <taxon>Spermatophyta</taxon>
        <taxon>Magnoliopsida</taxon>
        <taxon>eudicotyledons</taxon>
        <taxon>Gunneridae</taxon>
        <taxon>Pentapetalae</taxon>
        <taxon>rosids</taxon>
        <taxon>malvids</taxon>
        <taxon>Sapindales</taxon>
        <taxon>Sapindaceae</taxon>
        <taxon>Hippocastanoideae</taxon>
        <taxon>Acereae</taxon>
        <taxon>Dipteronia</taxon>
    </lineage>
</organism>
<evidence type="ECO:0000313" key="1">
    <source>
        <dbReference type="EMBL" id="KAK3221486.1"/>
    </source>
</evidence>
<proteinExistence type="predicted"/>
<accession>A0AAE0ANN5</accession>
<protein>
    <submittedName>
        <fullName evidence="1">Uncharacterized protein</fullName>
    </submittedName>
</protein>